<dbReference type="PANTHER" id="PTHR37540:SF5">
    <property type="entry name" value="TRANSCRIPTION FACTOR DOMAIN-CONTAINING PROTEIN"/>
    <property type="match status" value="1"/>
</dbReference>
<dbReference type="Pfam" id="PF11951">
    <property type="entry name" value="Fungal_trans_2"/>
    <property type="match status" value="1"/>
</dbReference>
<dbReference type="RefSeq" id="XP_016233786.1">
    <property type="nucleotide sequence ID" value="XM_016383083.1"/>
</dbReference>
<gene>
    <name evidence="1" type="ORF">PV08_08758</name>
</gene>
<reference evidence="1 2" key="1">
    <citation type="submission" date="2015-01" db="EMBL/GenBank/DDBJ databases">
        <title>The Genome Sequence of Exophiala spinifera CBS89968.</title>
        <authorList>
            <consortium name="The Broad Institute Genomics Platform"/>
            <person name="Cuomo C."/>
            <person name="de Hoog S."/>
            <person name="Gorbushina A."/>
            <person name="Stielow B."/>
            <person name="Teixiera M."/>
            <person name="Abouelleil A."/>
            <person name="Chapman S.B."/>
            <person name="Priest M."/>
            <person name="Young S.K."/>
            <person name="Wortman J."/>
            <person name="Nusbaum C."/>
            <person name="Birren B."/>
        </authorList>
    </citation>
    <scope>NUCLEOTIDE SEQUENCE [LARGE SCALE GENOMIC DNA]</scope>
    <source>
        <strain evidence="1 2">CBS 89968</strain>
    </source>
</reference>
<dbReference type="PANTHER" id="PTHR37540">
    <property type="entry name" value="TRANSCRIPTION FACTOR (ACR-2), PUTATIVE-RELATED-RELATED"/>
    <property type="match status" value="1"/>
</dbReference>
<evidence type="ECO:0008006" key="3">
    <source>
        <dbReference type="Google" id="ProtNLM"/>
    </source>
</evidence>
<sequence>MLTAAAAHRLQLIQTQGRPPNVVTAFRWSYSFHKSKTYQLVNQLLTEDEVALADTTVGTILYLAAADLISGDISSALIHLAGLSQVVKLRGGIQTLPRLLAFFLNFTDCMLAMTILERPRLPLYSARIAGFNHVSATAAQPPPPPIEQPAFHGSELSQILDRESLGILSEIQTLDEGFEHFTTRVATVSDLDDIEYRCVATQHRLLSFDYKSLMFTDAVSPTVHTESQILQGCCRLTMLIYFATGVWRFPDVLPESAQLMSIISVLENLLASLSPSPTCASQGSSSLDWQPAHPEALLWICFYTAFSATGSQRTRFVELIRRTCNVLRVRRFRDAEAVLDKFLYKRAVFCRPFLEVWEEVVYLNTTLGLPDPS</sequence>
<accession>A0A0D2B4H2</accession>
<dbReference type="HOGENOM" id="CLU_741925_0_0_1"/>
<dbReference type="AlphaFoldDB" id="A0A0D2B4H2"/>
<dbReference type="GeneID" id="27335841"/>
<keyword evidence="2" id="KW-1185">Reference proteome</keyword>
<dbReference type="STRING" id="91928.A0A0D2B4H2"/>
<name>A0A0D2B4H2_9EURO</name>
<dbReference type="OrthoDB" id="3469466at2759"/>
<proteinExistence type="predicted"/>
<dbReference type="EMBL" id="KN847497">
    <property type="protein sequence ID" value="KIW13570.1"/>
    <property type="molecule type" value="Genomic_DNA"/>
</dbReference>
<dbReference type="InterPro" id="IPR021858">
    <property type="entry name" value="Fun_TF"/>
</dbReference>
<protein>
    <recommendedName>
        <fullName evidence="3">Transcription factor domain-containing protein</fullName>
    </recommendedName>
</protein>
<dbReference type="VEuPathDB" id="FungiDB:PV08_08758"/>
<organism evidence="1 2">
    <name type="scientific">Exophiala spinifera</name>
    <dbReference type="NCBI Taxonomy" id="91928"/>
    <lineage>
        <taxon>Eukaryota</taxon>
        <taxon>Fungi</taxon>
        <taxon>Dikarya</taxon>
        <taxon>Ascomycota</taxon>
        <taxon>Pezizomycotina</taxon>
        <taxon>Eurotiomycetes</taxon>
        <taxon>Chaetothyriomycetidae</taxon>
        <taxon>Chaetothyriales</taxon>
        <taxon>Herpotrichiellaceae</taxon>
        <taxon>Exophiala</taxon>
    </lineage>
</organism>
<dbReference type="Proteomes" id="UP000053328">
    <property type="component" value="Unassembled WGS sequence"/>
</dbReference>
<evidence type="ECO:0000313" key="2">
    <source>
        <dbReference type="Proteomes" id="UP000053328"/>
    </source>
</evidence>
<evidence type="ECO:0000313" key="1">
    <source>
        <dbReference type="EMBL" id="KIW13570.1"/>
    </source>
</evidence>